<evidence type="ECO:0000256" key="5">
    <source>
        <dbReference type="ARBA" id="ARBA00022679"/>
    </source>
</evidence>
<evidence type="ECO:0000256" key="14">
    <source>
        <dbReference type="PROSITE-ProRule" id="PRU00175"/>
    </source>
</evidence>
<feature type="region of interest" description="Disordered" evidence="16">
    <location>
        <begin position="1"/>
        <end position="45"/>
    </location>
</feature>
<evidence type="ECO:0000313" key="20">
    <source>
        <dbReference type="Proteomes" id="UP000467840"/>
    </source>
</evidence>
<evidence type="ECO:0000313" key="19">
    <source>
        <dbReference type="EMBL" id="KAF2288530.1"/>
    </source>
</evidence>
<dbReference type="Pfam" id="PF01680">
    <property type="entry name" value="SOR_SNZ"/>
    <property type="match status" value="1"/>
</dbReference>
<reference evidence="19 20" key="1">
    <citation type="journal article" date="2020" name="Mol. Plant">
        <title>The Chromosome-Based Rubber Tree Genome Provides New Insights into Spurge Genome Evolution and Rubber Biosynthesis.</title>
        <authorList>
            <person name="Liu J."/>
            <person name="Shi C."/>
            <person name="Shi C.C."/>
            <person name="Li W."/>
            <person name="Zhang Q.J."/>
            <person name="Zhang Y."/>
            <person name="Li K."/>
            <person name="Lu H.F."/>
            <person name="Shi C."/>
            <person name="Zhu S.T."/>
            <person name="Xiao Z.Y."/>
            <person name="Nan H."/>
            <person name="Yue Y."/>
            <person name="Zhu X.G."/>
            <person name="Wu Y."/>
            <person name="Hong X.N."/>
            <person name="Fan G.Y."/>
            <person name="Tong Y."/>
            <person name="Zhang D."/>
            <person name="Mao C.L."/>
            <person name="Liu Y.L."/>
            <person name="Hao S.J."/>
            <person name="Liu W.Q."/>
            <person name="Lv M.Q."/>
            <person name="Zhang H.B."/>
            <person name="Liu Y."/>
            <person name="Hu-Tang G.R."/>
            <person name="Wang J.P."/>
            <person name="Wang J.H."/>
            <person name="Sun Y.H."/>
            <person name="Ni S.B."/>
            <person name="Chen W.B."/>
            <person name="Zhang X.C."/>
            <person name="Jiao Y.N."/>
            <person name="Eichler E.E."/>
            <person name="Li G.H."/>
            <person name="Liu X."/>
            <person name="Gao L.Z."/>
        </authorList>
    </citation>
    <scope>NUCLEOTIDE SEQUENCE [LARGE SCALE GENOMIC DNA]</scope>
    <source>
        <strain evidence="20">cv. GT1</strain>
        <tissue evidence="19">Leaf</tissue>
    </source>
</reference>
<dbReference type="EMBL" id="JAAGAX010000016">
    <property type="protein sequence ID" value="KAF2288530.1"/>
    <property type="molecule type" value="Genomic_DNA"/>
</dbReference>
<evidence type="ECO:0000256" key="16">
    <source>
        <dbReference type="SAM" id="MobiDB-lite"/>
    </source>
</evidence>
<evidence type="ECO:0000256" key="1">
    <source>
        <dbReference type="ARBA" id="ARBA00004141"/>
    </source>
</evidence>
<evidence type="ECO:0000256" key="9">
    <source>
        <dbReference type="ARBA" id="ARBA00022786"/>
    </source>
</evidence>
<feature type="compositionally biased region" description="Low complexity" evidence="16">
    <location>
        <begin position="1"/>
        <end position="14"/>
    </location>
</feature>
<dbReference type="GO" id="GO:0005829">
    <property type="term" value="C:cytosol"/>
    <property type="evidence" value="ECO:0007669"/>
    <property type="project" value="UniProtKB-ARBA"/>
</dbReference>
<keyword evidence="8 14" id="KW-0863">Zinc-finger</keyword>
<dbReference type="InterPro" id="IPR011060">
    <property type="entry name" value="RibuloseP-bd_barrel"/>
</dbReference>
<dbReference type="GO" id="GO:0000278">
    <property type="term" value="P:mitotic cell cycle"/>
    <property type="evidence" value="ECO:0007669"/>
    <property type="project" value="UniProtKB-ARBA"/>
</dbReference>
<accession>A0A6A6KHZ0</accession>
<dbReference type="FunFam" id="3.20.20.70:FF:000001">
    <property type="entry name" value="Pyridoxine biosynthesis protein PDX1"/>
    <property type="match status" value="1"/>
</dbReference>
<keyword evidence="7" id="KW-0479">Metal-binding</keyword>
<evidence type="ECO:0000256" key="15">
    <source>
        <dbReference type="PROSITE-ProRule" id="PRU00481"/>
    </source>
</evidence>
<protein>
    <recommendedName>
        <fullName evidence="18">RING-type domain-containing protein</fullName>
    </recommendedName>
</protein>
<dbReference type="PROSITE" id="PS51129">
    <property type="entry name" value="PDXS_SNZ_2"/>
    <property type="match status" value="1"/>
</dbReference>
<dbReference type="GO" id="GO:0008615">
    <property type="term" value="P:pyridoxine biosynthetic process"/>
    <property type="evidence" value="ECO:0007669"/>
    <property type="project" value="TreeGrafter"/>
</dbReference>
<comment type="caution">
    <text evidence="19">The sequence shown here is derived from an EMBL/GenBank/DDBJ whole genome shotgun (WGS) entry which is preliminary data.</text>
</comment>
<dbReference type="InterPro" id="IPR001841">
    <property type="entry name" value="Znf_RING"/>
</dbReference>
<feature type="compositionally biased region" description="Low complexity" evidence="16">
    <location>
        <begin position="31"/>
        <end position="45"/>
    </location>
</feature>
<sequence length="759" mass="82202">MSQAAQSSASASSSTSPVDRDTGATASPSFSSSINRDSSGAASSSYSHFREEGDYQFQELVSEQQQHIGLFRGNLFAFGDVSAISDDTWSCVIVVLTFWLFVSMALILGVYGSMNIVIGPNSSVLIQPSPLFVQSVKVEEVDGNNPGLMLYGFYKPPSLDVLKSWIKSVNVSVLADSHKELIYFLNEGSQINISYSVNSHSSSIFLVIAQGSEGLTQWLADPTYPNITLSWNVIHGHGMIQQKILKSSTYYVAAEAYYKCTFVDGICGLSMLLPNGNVVVLTSPGLEDDSPSNEWYVELTYGPRWVTYIVGIAAMTVLTLSAFNFLNKLRCIHEEGTGVQYGEAEPVRASLLSYKDDDLSSWGSSYDSVSNDEEDLEYFLASGSLEGKSSKDGENDNNTRRLCAICFDAPRDCFFLPCGHCVACFACGTRIAEAAGTCPICRRNMKKYLEMAGTGVVAVYGNGAITETKKSPFSVKVGLAQMLRGGVIMDVVNPEQARIAEEAGACAVMALERVPADIRAQGGVARMSDPQLIKEIKQSVTIPVMAKARIGHFVEAQILEAIGIDYVDESEVLTPADEENHINKHNFRIPFVCGCRNLGEALRRIREGAAMIRTKGEAGTGNVIEAVRHVRSVMGDVRVLRNMDDDEVFSFAKKIAAPYDLVMQTKQLGRLPVVQFAAGGVATPADAALMMQLGCDGVFVGSGVFKSGDPARRARAIVQAVTHYSDPDMLAEVSCGLGEAMVGINLNDKKVERFANRSE</sequence>
<evidence type="ECO:0000256" key="7">
    <source>
        <dbReference type="ARBA" id="ARBA00022723"/>
    </source>
</evidence>
<dbReference type="SUPFAM" id="SSF57850">
    <property type="entry name" value="RING/U-box"/>
    <property type="match status" value="1"/>
</dbReference>
<dbReference type="GO" id="GO:0016843">
    <property type="term" value="F:amine-lyase activity"/>
    <property type="evidence" value="ECO:0007669"/>
    <property type="project" value="TreeGrafter"/>
</dbReference>
<dbReference type="InterPro" id="IPR013083">
    <property type="entry name" value="Znf_RING/FYVE/PHD"/>
</dbReference>
<keyword evidence="10" id="KW-0862">Zinc</keyword>
<gene>
    <name evidence="19" type="ORF">GH714_008221</name>
</gene>
<dbReference type="InterPro" id="IPR013785">
    <property type="entry name" value="Aldolase_TIM"/>
</dbReference>
<dbReference type="HAMAP" id="MF_01824">
    <property type="entry name" value="PdxS"/>
    <property type="match status" value="1"/>
</dbReference>
<dbReference type="GO" id="GO:0009555">
    <property type="term" value="P:pollen development"/>
    <property type="evidence" value="ECO:0007669"/>
    <property type="project" value="UniProtKB-ARBA"/>
</dbReference>
<dbReference type="Pfam" id="PF13920">
    <property type="entry name" value="zf-C3HC4_3"/>
    <property type="match status" value="1"/>
</dbReference>
<dbReference type="InterPro" id="IPR032008">
    <property type="entry name" value="APD1-4_N"/>
</dbReference>
<evidence type="ECO:0000256" key="2">
    <source>
        <dbReference type="ARBA" id="ARBA00004308"/>
    </source>
</evidence>
<evidence type="ECO:0000256" key="13">
    <source>
        <dbReference type="ARBA" id="ARBA00023136"/>
    </source>
</evidence>
<dbReference type="AlphaFoldDB" id="A0A6A6KHZ0"/>
<feature type="transmembrane region" description="Helical" evidence="17">
    <location>
        <begin position="92"/>
        <end position="111"/>
    </location>
</feature>
<dbReference type="CDD" id="cd04727">
    <property type="entry name" value="pdxS"/>
    <property type="match status" value="1"/>
</dbReference>
<dbReference type="PANTHER" id="PTHR31829">
    <property type="entry name" value="PYRIDOXAL 5'-PHOSPHATE SYNTHASE SUBUNIT SNZ1-RELATED"/>
    <property type="match status" value="1"/>
</dbReference>
<keyword evidence="13 17" id="KW-0472">Membrane</keyword>
<dbReference type="Proteomes" id="UP000467840">
    <property type="component" value="Chromosome 8"/>
</dbReference>
<keyword evidence="9" id="KW-0833">Ubl conjugation pathway</keyword>
<evidence type="ECO:0000256" key="3">
    <source>
        <dbReference type="ARBA" id="ARBA00004906"/>
    </source>
</evidence>
<dbReference type="InterPro" id="IPR001852">
    <property type="entry name" value="PdxS/SNZ"/>
</dbReference>
<evidence type="ECO:0000256" key="17">
    <source>
        <dbReference type="SAM" id="Phobius"/>
    </source>
</evidence>
<keyword evidence="11" id="KW-0663">Pyridoxal phosphate</keyword>
<dbReference type="Gene3D" id="3.20.20.70">
    <property type="entry name" value="Aldolase class I"/>
    <property type="match status" value="1"/>
</dbReference>
<dbReference type="Pfam" id="PF16040">
    <property type="entry name" value="APD1-4_N"/>
    <property type="match status" value="1"/>
</dbReference>
<comment type="similarity">
    <text evidence="4 15">Belongs to the PdxS/SNZ family.</text>
</comment>
<dbReference type="GO" id="GO:0012505">
    <property type="term" value="C:endomembrane system"/>
    <property type="evidence" value="ECO:0007669"/>
    <property type="project" value="UniProtKB-SubCell"/>
</dbReference>
<keyword evidence="5" id="KW-0808">Transferase</keyword>
<dbReference type="InterPro" id="IPR032010">
    <property type="entry name" value="APD1-4_M"/>
</dbReference>
<dbReference type="PROSITE" id="PS50089">
    <property type="entry name" value="ZF_RING_2"/>
    <property type="match status" value="1"/>
</dbReference>
<keyword evidence="12 17" id="KW-1133">Transmembrane helix</keyword>
<dbReference type="GO" id="GO:0006520">
    <property type="term" value="P:amino acid metabolic process"/>
    <property type="evidence" value="ECO:0007669"/>
    <property type="project" value="TreeGrafter"/>
</dbReference>
<evidence type="ECO:0000256" key="4">
    <source>
        <dbReference type="ARBA" id="ARBA00007281"/>
    </source>
</evidence>
<dbReference type="GO" id="GO:0042823">
    <property type="term" value="P:pyridoxal phosphate biosynthetic process"/>
    <property type="evidence" value="ECO:0007669"/>
    <property type="project" value="InterPro"/>
</dbReference>
<evidence type="ECO:0000259" key="18">
    <source>
        <dbReference type="PROSITE" id="PS50089"/>
    </source>
</evidence>
<dbReference type="SMART" id="SM00184">
    <property type="entry name" value="RING"/>
    <property type="match status" value="1"/>
</dbReference>
<dbReference type="PROSITE" id="PS01235">
    <property type="entry name" value="PDXS_SNZ_1"/>
    <property type="match status" value="1"/>
</dbReference>
<dbReference type="Pfam" id="PF16041">
    <property type="entry name" value="APD1-4_M"/>
    <property type="match status" value="1"/>
</dbReference>
<dbReference type="GO" id="GO:0046982">
    <property type="term" value="F:protein heterodimerization activity"/>
    <property type="evidence" value="ECO:0007669"/>
    <property type="project" value="UniProtKB-ARBA"/>
</dbReference>
<evidence type="ECO:0000256" key="11">
    <source>
        <dbReference type="ARBA" id="ARBA00022898"/>
    </source>
</evidence>
<dbReference type="PANTHER" id="PTHR31829:SF6">
    <property type="entry name" value="PDXS_SNZ N-TERMINAL DOMAIN-CONTAINING PROTEIN"/>
    <property type="match status" value="1"/>
</dbReference>
<dbReference type="SUPFAM" id="SSF51366">
    <property type="entry name" value="Ribulose-phoshate binding barrel"/>
    <property type="match status" value="1"/>
</dbReference>
<dbReference type="GO" id="GO:0016020">
    <property type="term" value="C:membrane"/>
    <property type="evidence" value="ECO:0007669"/>
    <property type="project" value="UniProtKB-SubCell"/>
</dbReference>
<organism evidence="19 20">
    <name type="scientific">Hevea brasiliensis</name>
    <name type="common">Para rubber tree</name>
    <name type="synonym">Siphonia brasiliensis</name>
    <dbReference type="NCBI Taxonomy" id="3981"/>
    <lineage>
        <taxon>Eukaryota</taxon>
        <taxon>Viridiplantae</taxon>
        <taxon>Streptophyta</taxon>
        <taxon>Embryophyta</taxon>
        <taxon>Tracheophyta</taxon>
        <taxon>Spermatophyta</taxon>
        <taxon>Magnoliopsida</taxon>
        <taxon>eudicotyledons</taxon>
        <taxon>Gunneridae</taxon>
        <taxon>Pentapetalae</taxon>
        <taxon>rosids</taxon>
        <taxon>fabids</taxon>
        <taxon>Malpighiales</taxon>
        <taxon>Euphorbiaceae</taxon>
        <taxon>Crotonoideae</taxon>
        <taxon>Micrandreae</taxon>
        <taxon>Hevea</taxon>
    </lineage>
</organism>
<dbReference type="InterPro" id="IPR033755">
    <property type="entry name" value="PdxS/SNZ_N"/>
</dbReference>
<evidence type="ECO:0000256" key="12">
    <source>
        <dbReference type="ARBA" id="ARBA00022989"/>
    </source>
</evidence>
<dbReference type="NCBIfam" id="TIGR00343">
    <property type="entry name" value="pyridoxal 5'-phosphate synthase lyase subunit PdxS"/>
    <property type="match status" value="1"/>
</dbReference>
<dbReference type="GO" id="GO:0008270">
    <property type="term" value="F:zinc ion binding"/>
    <property type="evidence" value="ECO:0007669"/>
    <property type="project" value="UniProtKB-KW"/>
</dbReference>
<evidence type="ECO:0000256" key="8">
    <source>
        <dbReference type="ARBA" id="ARBA00022771"/>
    </source>
</evidence>
<keyword evidence="6 17" id="KW-0812">Transmembrane</keyword>
<dbReference type="FunFam" id="3.30.40.10:FF:000658">
    <property type="entry name" value="E3 ubiquitin-protein ligase APD2"/>
    <property type="match status" value="1"/>
</dbReference>
<evidence type="ECO:0000256" key="10">
    <source>
        <dbReference type="ARBA" id="ARBA00022833"/>
    </source>
</evidence>
<feature type="domain" description="RING-type" evidence="18">
    <location>
        <begin position="403"/>
        <end position="442"/>
    </location>
</feature>
<dbReference type="NCBIfam" id="NF003215">
    <property type="entry name" value="PRK04180.1"/>
    <property type="match status" value="1"/>
</dbReference>
<evidence type="ECO:0000256" key="6">
    <source>
        <dbReference type="ARBA" id="ARBA00022692"/>
    </source>
</evidence>
<dbReference type="GO" id="GO:0016740">
    <property type="term" value="F:transferase activity"/>
    <property type="evidence" value="ECO:0007669"/>
    <property type="project" value="UniProtKB-KW"/>
</dbReference>
<comment type="pathway">
    <text evidence="3">Protein modification; protein ubiquitination.</text>
</comment>
<dbReference type="Gene3D" id="3.30.40.10">
    <property type="entry name" value="Zinc/RING finger domain, C3HC4 (zinc finger)"/>
    <property type="match status" value="1"/>
</dbReference>
<comment type="subcellular location">
    <subcellularLocation>
        <location evidence="2">Endomembrane system</location>
    </subcellularLocation>
    <subcellularLocation>
        <location evidence="1">Membrane</location>
        <topology evidence="1">Multi-pass membrane protein</topology>
    </subcellularLocation>
</comment>
<proteinExistence type="inferred from homology"/>
<keyword evidence="20" id="KW-1185">Reference proteome</keyword>
<name>A0A6A6KHZ0_HEVBR</name>